<dbReference type="Pfam" id="PF07690">
    <property type="entry name" value="MFS_1"/>
    <property type="match status" value="1"/>
</dbReference>
<evidence type="ECO:0000256" key="1">
    <source>
        <dbReference type="ARBA" id="ARBA00004141"/>
    </source>
</evidence>
<dbReference type="AlphaFoldDB" id="A0A8H5UM28"/>
<gene>
    <name evidence="6" type="ORF">FSUBG_9927</name>
</gene>
<dbReference type="GO" id="GO:0016020">
    <property type="term" value="C:membrane"/>
    <property type="evidence" value="ECO:0007669"/>
    <property type="project" value="UniProtKB-SubCell"/>
</dbReference>
<accession>A0A8H5UM28</accession>
<dbReference type="RefSeq" id="XP_036534588.1">
    <property type="nucleotide sequence ID" value="XM_036688491.1"/>
</dbReference>
<comment type="subcellular location">
    <subcellularLocation>
        <location evidence="1">Membrane</location>
        <topology evidence="1">Multi-pass membrane protein</topology>
    </subcellularLocation>
</comment>
<feature type="transmembrane region" description="Helical" evidence="5">
    <location>
        <begin position="166"/>
        <end position="189"/>
    </location>
</feature>
<dbReference type="Proteomes" id="UP000547976">
    <property type="component" value="Unassembled WGS sequence"/>
</dbReference>
<comment type="similarity">
    <text evidence="2">Belongs to the major facilitator superfamily. Monocarboxylate porter (TC 2.A.1.13) family.</text>
</comment>
<keyword evidence="7" id="KW-1185">Reference proteome</keyword>
<dbReference type="InterPro" id="IPR036259">
    <property type="entry name" value="MFS_trans_sf"/>
</dbReference>
<dbReference type="OrthoDB" id="6509908at2759"/>
<keyword evidence="5" id="KW-0472">Membrane</keyword>
<feature type="compositionally biased region" description="Basic and acidic residues" evidence="4">
    <location>
        <begin position="9"/>
        <end position="18"/>
    </location>
</feature>
<evidence type="ECO:0000313" key="6">
    <source>
        <dbReference type="EMBL" id="KAF5593146.1"/>
    </source>
</evidence>
<evidence type="ECO:0000313" key="7">
    <source>
        <dbReference type="Proteomes" id="UP000547976"/>
    </source>
</evidence>
<keyword evidence="5" id="KW-0812">Transmembrane</keyword>
<name>A0A8H5UM28_GIBSU</name>
<dbReference type="SUPFAM" id="SSF103473">
    <property type="entry name" value="MFS general substrate transporter"/>
    <property type="match status" value="1"/>
</dbReference>
<feature type="transmembrane region" description="Helical" evidence="5">
    <location>
        <begin position="78"/>
        <end position="98"/>
    </location>
</feature>
<dbReference type="InterPro" id="IPR050327">
    <property type="entry name" value="Proton-linked_MCT"/>
</dbReference>
<feature type="transmembrane region" description="Helical" evidence="5">
    <location>
        <begin position="105"/>
        <end position="124"/>
    </location>
</feature>
<protein>
    <submittedName>
        <fullName evidence="6">Monocarboxylate transporter</fullName>
    </submittedName>
</protein>
<dbReference type="GeneID" id="59323209"/>
<dbReference type="GO" id="GO:0022857">
    <property type="term" value="F:transmembrane transporter activity"/>
    <property type="evidence" value="ECO:0007669"/>
    <property type="project" value="InterPro"/>
</dbReference>
<keyword evidence="3" id="KW-0325">Glycoprotein</keyword>
<evidence type="ECO:0000256" key="3">
    <source>
        <dbReference type="ARBA" id="ARBA00023180"/>
    </source>
</evidence>
<sequence length="255" mass="27492">MSSDNSTSAKEKEPEKGLFRYWKPSTTSQPPPDGGLTAWLQVLGSFLINLNNFGLANSFGVFQTYYETTLLRTHSSSAISWIGTLQVSLILIISVISGPLFDQGYFYPILVTSSLMLTFALMMLSLSTQYYQVMLTWGVLGGICTGLLYIPSVAMIPLYFTTRRGLALGCATAGGSFGVYGAAGFGALIGPPIALAADEAHGGRQNRAFLGAQIWNGVTILFASGLCVYPLWEARKRRHMKEMADAKANQGSNSA</sequence>
<reference evidence="6 7" key="1">
    <citation type="submission" date="2020-05" db="EMBL/GenBank/DDBJ databases">
        <title>Identification and distribution of gene clusters putatively required for synthesis of sphingolipid metabolism inhibitors in phylogenetically diverse species of the filamentous fungus Fusarium.</title>
        <authorList>
            <person name="Kim H.-S."/>
            <person name="Busman M."/>
            <person name="Brown D.W."/>
            <person name="Divon H."/>
            <person name="Uhlig S."/>
            <person name="Proctor R.H."/>
        </authorList>
    </citation>
    <scope>NUCLEOTIDE SEQUENCE [LARGE SCALE GENOMIC DNA]</scope>
    <source>
        <strain evidence="6 7">NRRL 66333</strain>
    </source>
</reference>
<comment type="caution">
    <text evidence="6">The sequence shown here is derived from an EMBL/GenBank/DDBJ whole genome shotgun (WGS) entry which is preliminary data.</text>
</comment>
<feature type="region of interest" description="Disordered" evidence="4">
    <location>
        <begin position="1"/>
        <end position="30"/>
    </location>
</feature>
<dbReference type="InterPro" id="IPR011701">
    <property type="entry name" value="MFS"/>
</dbReference>
<evidence type="ECO:0000256" key="4">
    <source>
        <dbReference type="SAM" id="MobiDB-lite"/>
    </source>
</evidence>
<feature type="transmembrane region" description="Helical" evidence="5">
    <location>
        <begin position="130"/>
        <end position="154"/>
    </location>
</feature>
<organism evidence="6 7">
    <name type="scientific">Gibberella subglutinans</name>
    <name type="common">Fusarium subglutinans</name>
    <dbReference type="NCBI Taxonomy" id="42677"/>
    <lineage>
        <taxon>Eukaryota</taxon>
        <taxon>Fungi</taxon>
        <taxon>Dikarya</taxon>
        <taxon>Ascomycota</taxon>
        <taxon>Pezizomycotina</taxon>
        <taxon>Sordariomycetes</taxon>
        <taxon>Hypocreomycetidae</taxon>
        <taxon>Hypocreales</taxon>
        <taxon>Nectriaceae</taxon>
        <taxon>Fusarium</taxon>
        <taxon>Fusarium fujikuroi species complex</taxon>
    </lineage>
</organism>
<dbReference type="PANTHER" id="PTHR11360">
    <property type="entry name" value="MONOCARBOXYLATE TRANSPORTER"/>
    <property type="match status" value="1"/>
</dbReference>
<dbReference type="Gene3D" id="1.20.1250.20">
    <property type="entry name" value="MFS general substrate transporter like domains"/>
    <property type="match status" value="1"/>
</dbReference>
<evidence type="ECO:0000256" key="2">
    <source>
        <dbReference type="ARBA" id="ARBA00006727"/>
    </source>
</evidence>
<keyword evidence="5" id="KW-1133">Transmembrane helix</keyword>
<feature type="transmembrane region" description="Helical" evidence="5">
    <location>
        <begin position="209"/>
        <end position="232"/>
    </location>
</feature>
<dbReference type="EMBL" id="JAAOAV010000163">
    <property type="protein sequence ID" value="KAF5593146.1"/>
    <property type="molecule type" value="Genomic_DNA"/>
</dbReference>
<dbReference type="PANTHER" id="PTHR11360:SF234">
    <property type="entry name" value="MFS-TYPE TRANSPORTER DBAD-RELATED"/>
    <property type="match status" value="1"/>
</dbReference>
<proteinExistence type="inferred from homology"/>
<evidence type="ECO:0000256" key="5">
    <source>
        <dbReference type="SAM" id="Phobius"/>
    </source>
</evidence>